<sequence>MRPIYPSASNTWMRWLIIKIARFGYMRNRRVFVQREVHVLFKKLMRFCKILVFGVPAFILLPDDWKETLEKMKTCKFEHDFGLPSCPGLLAQKPALTLLNQGLLKKCLKQGADQDKYDLESTRETCEFLAR</sequence>
<proteinExistence type="predicted"/>
<reference evidence="3 4" key="1">
    <citation type="submission" date="2019-11" db="EMBL/GenBank/DDBJ databases">
        <title>Whole-genome sequencing of Allorhizobium vitis.</title>
        <authorList>
            <person name="Gan H.M."/>
            <person name="Savka M.A."/>
        </authorList>
    </citation>
    <scope>NUCLEOTIDE SEQUENCE [LARGE SCALE GENOMIC DNA]</scope>
    <source>
        <strain evidence="2 4">RF2/1</strain>
        <strain evidence="1 3">T1/7</strain>
    </source>
</reference>
<name>A0ABD6HC52_AGRVI</name>
<organism evidence="2 4">
    <name type="scientific">Agrobacterium vitis</name>
    <name type="common">Rhizobium vitis</name>
    <dbReference type="NCBI Taxonomy" id="373"/>
    <lineage>
        <taxon>Bacteria</taxon>
        <taxon>Pseudomonadati</taxon>
        <taxon>Pseudomonadota</taxon>
        <taxon>Alphaproteobacteria</taxon>
        <taxon>Hyphomicrobiales</taxon>
        <taxon>Rhizobiaceae</taxon>
        <taxon>Rhizobium/Agrobacterium group</taxon>
        <taxon>Agrobacterium</taxon>
    </lineage>
</organism>
<evidence type="ECO:0000313" key="2">
    <source>
        <dbReference type="EMBL" id="MUP12219.1"/>
    </source>
</evidence>
<dbReference type="EMBL" id="MBFE02000021">
    <property type="protein sequence ID" value="MUO44632.1"/>
    <property type="molecule type" value="Genomic_DNA"/>
</dbReference>
<evidence type="ECO:0000313" key="3">
    <source>
        <dbReference type="Proteomes" id="UP000179454"/>
    </source>
</evidence>
<evidence type="ECO:0000313" key="4">
    <source>
        <dbReference type="Proteomes" id="UP000179536"/>
    </source>
</evidence>
<dbReference type="Proteomes" id="UP000179536">
    <property type="component" value="Unassembled WGS sequence"/>
</dbReference>
<comment type="caution">
    <text evidence="2">The sequence shown here is derived from an EMBL/GenBank/DDBJ whole genome shotgun (WGS) entry which is preliminary data.</text>
</comment>
<gene>
    <name evidence="2" type="ORF">BBK91_020380</name>
    <name evidence="1" type="ORF">BBL17_022885</name>
</gene>
<dbReference type="AlphaFoldDB" id="A0ABD6HC52"/>
<protein>
    <submittedName>
        <fullName evidence="2">Uncharacterized protein</fullName>
    </submittedName>
</protein>
<dbReference type="RefSeq" id="WP_139192284.1">
    <property type="nucleotide sequence ID" value="NZ_MBFA02000015.1"/>
</dbReference>
<evidence type="ECO:0000313" key="1">
    <source>
        <dbReference type="EMBL" id="MUO44632.1"/>
    </source>
</evidence>
<dbReference type="EMBL" id="MBFA02000015">
    <property type="protein sequence ID" value="MUP12219.1"/>
    <property type="molecule type" value="Genomic_DNA"/>
</dbReference>
<keyword evidence="3" id="KW-1185">Reference proteome</keyword>
<accession>A0ABD6HC52</accession>
<dbReference type="Proteomes" id="UP000179454">
    <property type="component" value="Unassembled WGS sequence"/>
</dbReference>